<organism evidence="5 6">
    <name type="scientific">Paraglomus occultum</name>
    <dbReference type="NCBI Taxonomy" id="144539"/>
    <lineage>
        <taxon>Eukaryota</taxon>
        <taxon>Fungi</taxon>
        <taxon>Fungi incertae sedis</taxon>
        <taxon>Mucoromycota</taxon>
        <taxon>Glomeromycotina</taxon>
        <taxon>Glomeromycetes</taxon>
        <taxon>Paraglomerales</taxon>
        <taxon>Paraglomeraceae</taxon>
        <taxon>Paraglomus</taxon>
    </lineage>
</organism>
<evidence type="ECO:0000313" key="6">
    <source>
        <dbReference type="Proteomes" id="UP000789572"/>
    </source>
</evidence>
<evidence type="ECO:0000259" key="4">
    <source>
        <dbReference type="Pfam" id="PF04030"/>
    </source>
</evidence>
<dbReference type="OrthoDB" id="610608at2759"/>
<evidence type="ECO:0000256" key="1">
    <source>
        <dbReference type="ARBA" id="ARBA00022630"/>
    </source>
</evidence>
<dbReference type="EMBL" id="CAJVPJ010006087">
    <property type="protein sequence ID" value="CAG8666040.1"/>
    <property type="molecule type" value="Genomic_DNA"/>
</dbReference>
<sequence>TGKRDPSKDKLWVKTWELTNDDVTYNALETTLYHQAQSISTAIADTVYQQLISHPDHTPFIAYIGGKVRLVERNHVWLAPDAIHYQAGIDNIPCLDMEFAIKIDNDFTNVITELNYIINRINDYQQQGKFPVNLSAEFRILKSSKALLSNAYDDDPDAYYLFIEILSITGTPDYNEFANELGTRWMKLYNARPHWAKSWENVSNIKSYLHEQLQSKIQRFEAVRKKYDPTN</sequence>
<keyword evidence="1" id="KW-0285">Flavoprotein</keyword>
<reference evidence="5" key="1">
    <citation type="submission" date="2021-06" db="EMBL/GenBank/DDBJ databases">
        <authorList>
            <person name="Kallberg Y."/>
            <person name="Tangrot J."/>
            <person name="Rosling A."/>
        </authorList>
    </citation>
    <scope>NUCLEOTIDE SEQUENCE</scope>
    <source>
        <strain evidence="5">IA702</strain>
    </source>
</reference>
<dbReference type="PANTHER" id="PTHR43762">
    <property type="entry name" value="L-GULONOLACTONE OXIDASE"/>
    <property type="match status" value="1"/>
</dbReference>
<keyword evidence="3" id="KW-0560">Oxidoreductase</keyword>
<dbReference type="GO" id="GO:0050660">
    <property type="term" value="F:flavin adenine dinucleotide binding"/>
    <property type="evidence" value="ECO:0007669"/>
    <property type="project" value="InterPro"/>
</dbReference>
<protein>
    <submittedName>
        <fullName evidence="5">4123_t:CDS:1</fullName>
    </submittedName>
</protein>
<evidence type="ECO:0000256" key="3">
    <source>
        <dbReference type="ARBA" id="ARBA00023002"/>
    </source>
</evidence>
<evidence type="ECO:0000313" key="5">
    <source>
        <dbReference type="EMBL" id="CAG8666040.1"/>
    </source>
</evidence>
<dbReference type="InterPro" id="IPR007173">
    <property type="entry name" value="ALO_C"/>
</dbReference>
<keyword evidence="2" id="KW-0274">FAD</keyword>
<dbReference type="InterPro" id="IPR016170">
    <property type="entry name" value="Cytok_DH_C_sf"/>
</dbReference>
<dbReference type="Pfam" id="PF04030">
    <property type="entry name" value="ALO"/>
    <property type="match status" value="1"/>
</dbReference>
<feature type="non-terminal residue" evidence="5">
    <location>
        <position position="1"/>
    </location>
</feature>
<dbReference type="Proteomes" id="UP000789572">
    <property type="component" value="Unassembled WGS sequence"/>
</dbReference>
<dbReference type="InterPro" id="IPR016164">
    <property type="entry name" value="FAD-linked_Oxase-like_C"/>
</dbReference>
<dbReference type="PANTHER" id="PTHR43762:SF1">
    <property type="entry name" value="D-ARABINONO-1,4-LACTONE OXIDASE"/>
    <property type="match status" value="1"/>
</dbReference>
<feature type="non-terminal residue" evidence="5">
    <location>
        <position position="231"/>
    </location>
</feature>
<comment type="caution">
    <text evidence="5">The sequence shown here is derived from an EMBL/GenBank/DDBJ whole genome shotgun (WGS) entry which is preliminary data.</text>
</comment>
<feature type="domain" description="D-arabinono-1,4-lactone oxidase C-terminal" evidence="4">
    <location>
        <begin position="93"/>
        <end position="231"/>
    </location>
</feature>
<keyword evidence="6" id="KW-1185">Reference proteome</keyword>
<dbReference type="Gene3D" id="3.40.462.10">
    <property type="entry name" value="FAD-linked oxidases, C-terminal domain"/>
    <property type="match status" value="1"/>
</dbReference>
<dbReference type="SUPFAM" id="SSF55103">
    <property type="entry name" value="FAD-linked oxidases, C-terminal domain"/>
    <property type="match status" value="1"/>
</dbReference>
<proteinExistence type="predicted"/>
<dbReference type="AlphaFoldDB" id="A0A9N9E5L9"/>
<accession>A0A9N9E5L9</accession>
<evidence type="ECO:0000256" key="2">
    <source>
        <dbReference type="ARBA" id="ARBA00022827"/>
    </source>
</evidence>
<name>A0A9N9E5L9_9GLOM</name>
<dbReference type="GO" id="GO:0016020">
    <property type="term" value="C:membrane"/>
    <property type="evidence" value="ECO:0007669"/>
    <property type="project" value="InterPro"/>
</dbReference>
<dbReference type="InterPro" id="IPR010031">
    <property type="entry name" value="FAD_lactone_oxidase-like"/>
</dbReference>
<gene>
    <name evidence="5" type="ORF">POCULU_LOCUS10706</name>
</gene>
<dbReference type="GO" id="GO:0003885">
    <property type="term" value="F:D-arabinono-1,4-lactone oxidase activity"/>
    <property type="evidence" value="ECO:0007669"/>
    <property type="project" value="InterPro"/>
</dbReference>